<organism evidence="2 3">
    <name type="scientific">Actinomyces capricornis</name>
    <dbReference type="NCBI Taxonomy" id="2755559"/>
    <lineage>
        <taxon>Bacteria</taxon>
        <taxon>Bacillati</taxon>
        <taxon>Actinomycetota</taxon>
        <taxon>Actinomycetes</taxon>
        <taxon>Actinomycetales</taxon>
        <taxon>Actinomycetaceae</taxon>
        <taxon>Actinomyces</taxon>
    </lineage>
</organism>
<dbReference type="Pfam" id="PF22513">
    <property type="entry name" value="FitA-like_RHH"/>
    <property type="match status" value="1"/>
</dbReference>
<dbReference type="SUPFAM" id="SSF47598">
    <property type="entry name" value="Ribbon-helix-helix"/>
    <property type="match status" value="1"/>
</dbReference>
<reference evidence="2 3" key="1">
    <citation type="submission" date="2021-08" db="EMBL/GenBank/DDBJ databases">
        <title>Whole genome sequence of novel Actinomyces species strain MAS-1.</title>
        <authorList>
            <person name="Saito M."/>
            <person name="Kuwahara N."/>
            <person name="Takizawa T."/>
            <person name="Gotouda H."/>
            <person name="Ochiai T."/>
        </authorList>
    </citation>
    <scope>NUCLEOTIDE SEQUENCE [LARGE SCALE GENOMIC DNA]</scope>
    <source>
        <strain evidence="2 3">MAS-1</strain>
    </source>
</reference>
<evidence type="ECO:0000313" key="3">
    <source>
        <dbReference type="Proteomes" id="UP000824496"/>
    </source>
</evidence>
<sequence>MVALQIRNVPEEVRQALAERARGRGQSLQAYLLELVTREHSRARNIEALERLASQEPSARLDPSQTLGVLDAARAQQDRKNLGPASS</sequence>
<dbReference type="RefSeq" id="WP_223909995.1">
    <property type="nucleotide sequence ID" value="NZ_AP025017.1"/>
</dbReference>
<evidence type="ECO:0000259" key="1">
    <source>
        <dbReference type="Pfam" id="PF22513"/>
    </source>
</evidence>
<name>A0ABN6K1X7_9ACTO</name>
<dbReference type="InterPro" id="IPR010985">
    <property type="entry name" value="Ribbon_hlx_hlx"/>
</dbReference>
<evidence type="ECO:0000313" key="2">
    <source>
        <dbReference type="EMBL" id="BDA63373.1"/>
    </source>
</evidence>
<feature type="domain" description="Antitoxin FitA-like ribbon-helix-helix" evidence="1">
    <location>
        <begin position="4"/>
        <end position="36"/>
    </location>
</feature>
<protein>
    <recommendedName>
        <fullName evidence="1">Antitoxin FitA-like ribbon-helix-helix domain-containing protein</fullName>
    </recommendedName>
</protein>
<gene>
    <name evidence="2" type="ORF">MANAM107_02070</name>
</gene>
<dbReference type="Proteomes" id="UP000824496">
    <property type="component" value="Chromosome"/>
</dbReference>
<keyword evidence="3" id="KW-1185">Reference proteome</keyword>
<accession>A0ABN6K1X7</accession>
<proteinExistence type="predicted"/>
<dbReference type="InterPro" id="IPR053853">
    <property type="entry name" value="FitA-like_RHH"/>
</dbReference>
<dbReference type="EMBL" id="AP025017">
    <property type="protein sequence ID" value="BDA63373.1"/>
    <property type="molecule type" value="Genomic_DNA"/>
</dbReference>